<evidence type="ECO:0000313" key="6">
    <source>
        <dbReference type="EMBL" id="GAM35153.1"/>
    </source>
</evidence>
<comment type="similarity">
    <text evidence="1 5">Belongs to the beta-class carbonic anhydrase family.</text>
</comment>
<comment type="catalytic activity">
    <reaction evidence="5">
        <text>hydrogencarbonate + H(+) = CO2 + H2O</text>
        <dbReference type="Rhea" id="RHEA:10748"/>
        <dbReference type="ChEBI" id="CHEBI:15377"/>
        <dbReference type="ChEBI" id="CHEBI:15378"/>
        <dbReference type="ChEBI" id="CHEBI:16526"/>
        <dbReference type="ChEBI" id="CHEBI:17544"/>
        <dbReference type="EC" id="4.2.1.1"/>
    </reaction>
</comment>
<dbReference type="SUPFAM" id="SSF53056">
    <property type="entry name" value="beta-carbonic anhydrase, cab"/>
    <property type="match status" value="1"/>
</dbReference>
<feature type="binding site" evidence="4">
    <location>
        <position position="90"/>
    </location>
    <ligand>
        <name>Zn(2+)</name>
        <dbReference type="ChEBI" id="CHEBI:29105"/>
    </ligand>
</feature>
<evidence type="ECO:0000256" key="2">
    <source>
        <dbReference type="ARBA" id="ARBA00022723"/>
    </source>
</evidence>
<dbReference type="GO" id="GO:0004089">
    <property type="term" value="F:carbonate dehydratase activity"/>
    <property type="evidence" value="ECO:0007669"/>
    <property type="project" value="UniProtKB-UniRule"/>
</dbReference>
<protein>
    <recommendedName>
        <fullName evidence="5">Carbonic anhydrase</fullName>
        <ecNumber evidence="5">4.2.1.1</ecNumber>
    </recommendedName>
    <alternativeName>
        <fullName evidence="5">Carbonate dehydratase</fullName>
    </alternativeName>
</protein>
<dbReference type="PANTHER" id="PTHR43175:SF3">
    <property type="entry name" value="CARBON DISULFIDE HYDROLASE"/>
    <property type="match status" value="1"/>
</dbReference>
<evidence type="ECO:0000256" key="4">
    <source>
        <dbReference type="PIRSR" id="PIRSR601765-1"/>
    </source>
</evidence>
<evidence type="ECO:0000256" key="5">
    <source>
        <dbReference type="RuleBase" id="RU003956"/>
    </source>
</evidence>
<accession>A0A6V8H2T2</accession>
<dbReference type="AlphaFoldDB" id="A0A6V8H2T2"/>
<name>A0A6V8H2T2_TALPI</name>
<keyword evidence="3 4" id="KW-0862">Zinc</keyword>
<keyword evidence="7" id="KW-1185">Reference proteome</keyword>
<evidence type="ECO:0000256" key="1">
    <source>
        <dbReference type="ARBA" id="ARBA00006217"/>
    </source>
</evidence>
<feature type="binding site" evidence="4">
    <location>
        <position position="40"/>
    </location>
    <ligand>
        <name>Zn(2+)</name>
        <dbReference type="ChEBI" id="CHEBI:29105"/>
    </ligand>
</feature>
<reference evidence="7" key="1">
    <citation type="journal article" date="2015" name="Genome Announc.">
        <title>Draft genome sequence of Talaromyces cellulolyticus strain Y-94, a source of lignocellulosic biomass-degrading enzymes.</title>
        <authorList>
            <person name="Fujii T."/>
            <person name="Koike H."/>
            <person name="Sawayama S."/>
            <person name="Yano S."/>
            <person name="Inoue H."/>
        </authorList>
    </citation>
    <scope>NUCLEOTIDE SEQUENCE [LARGE SCALE GENOMIC DNA]</scope>
    <source>
        <strain evidence="7">Y-94</strain>
    </source>
</reference>
<gene>
    <name evidence="6" type="ORF">TCE0_017f03257</name>
</gene>
<evidence type="ECO:0000256" key="3">
    <source>
        <dbReference type="ARBA" id="ARBA00022833"/>
    </source>
</evidence>
<dbReference type="GO" id="GO:0008270">
    <property type="term" value="F:zinc ion binding"/>
    <property type="evidence" value="ECO:0007669"/>
    <property type="project" value="UniProtKB-UniRule"/>
</dbReference>
<keyword evidence="5" id="KW-0456">Lyase</keyword>
<comment type="caution">
    <text evidence="6">The sequence shown here is derived from an EMBL/GenBank/DDBJ whole genome shotgun (WGS) entry which is preliminary data.</text>
</comment>
<evidence type="ECO:0000313" key="7">
    <source>
        <dbReference type="Proteomes" id="UP000053095"/>
    </source>
</evidence>
<dbReference type="PANTHER" id="PTHR43175">
    <property type="entry name" value="CARBONIC ANHYDRASE"/>
    <property type="match status" value="1"/>
</dbReference>
<feature type="binding site" evidence="4">
    <location>
        <position position="93"/>
    </location>
    <ligand>
        <name>Zn(2+)</name>
        <dbReference type="ChEBI" id="CHEBI:29105"/>
    </ligand>
</feature>
<dbReference type="InterPro" id="IPR001765">
    <property type="entry name" value="Carbonic_anhydrase"/>
</dbReference>
<keyword evidence="2 4" id="KW-0479">Metal-binding</keyword>
<dbReference type="InterPro" id="IPR036874">
    <property type="entry name" value="Carbonic_anhydrase_sf"/>
</dbReference>
<dbReference type="CDD" id="cd03379">
    <property type="entry name" value="beta_CA_cladeD"/>
    <property type="match status" value="1"/>
</dbReference>
<sequence length="171" mass="18588">MSTALQQRILEANSRYANAYNSAGLDIQPSNKLVIITCMDCRLDPAAAYGFKLGDTTTVRNAGASARDGARSALLTTHVLGAEHIYIIKHTKCGLLGVTTQMAHGIIKKNLGLTEATKDLDSFEVFPIADLEESLKDDVAYLRHHPLALEKVTVTGWIHDTDTGLLKQVVQ</sequence>
<feature type="binding site" evidence="4">
    <location>
        <position position="38"/>
    </location>
    <ligand>
        <name>Zn(2+)</name>
        <dbReference type="ChEBI" id="CHEBI:29105"/>
    </ligand>
</feature>
<dbReference type="SMART" id="SM00947">
    <property type="entry name" value="Pro_CA"/>
    <property type="match status" value="1"/>
</dbReference>
<comment type="function">
    <text evidence="5">Reversible hydration of carbon dioxide.</text>
</comment>
<dbReference type="EMBL" id="DF933813">
    <property type="protein sequence ID" value="GAM35153.1"/>
    <property type="molecule type" value="Genomic_DNA"/>
</dbReference>
<organism evidence="6 7">
    <name type="scientific">Talaromyces pinophilus</name>
    <name type="common">Penicillium pinophilum</name>
    <dbReference type="NCBI Taxonomy" id="128442"/>
    <lineage>
        <taxon>Eukaryota</taxon>
        <taxon>Fungi</taxon>
        <taxon>Dikarya</taxon>
        <taxon>Ascomycota</taxon>
        <taxon>Pezizomycotina</taxon>
        <taxon>Eurotiomycetes</taxon>
        <taxon>Eurotiomycetidae</taxon>
        <taxon>Eurotiales</taxon>
        <taxon>Trichocomaceae</taxon>
        <taxon>Talaromyces</taxon>
        <taxon>Talaromyces sect. Talaromyces</taxon>
    </lineage>
</organism>
<dbReference type="Gene3D" id="3.40.1050.10">
    <property type="entry name" value="Carbonic anhydrase"/>
    <property type="match status" value="1"/>
</dbReference>
<proteinExistence type="inferred from homology"/>
<comment type="cofactor">
    <cofactor evidence="4">
        <name>Zn(2+)</name>
        <dbReference type="ChEBI" id="CHEBI:29105"/>
    </cofactor>
    <text evidence="4">Binds 1 zinc ion per subunit.</text>
</comment>
<dbReference type="Pfam" id="PF00484">
    <property type="entry name" value="Pro_CA"/>
    <property type="match status" value="1"/>
</dbReference>
<dbReference type="Proteomes" id="UP000053095">
    <property type="component" value="Unassembled WGS sequence"/>
</dbReference>
<dbReference type="EC" id="4.2.1.1" evidence="5"/>